<dbReference type="Pfam" id="PF13302">
    <property type="entry name" value="Acetyltransf_3"/>
    <property type="match status" value="1"/>
</dbReference>
<dbReference type="RefSeq" id="WP_075105399.1">
    <property type="nucleotide sequence ID" value="NZ_MSJM01000008.1"/>
</dbReference>
<sequence length="180" mass="20794">METYYLNKPTEKDLPFLEQFKQEFVEKHQHLNGGSRLMEMPILKEWLVHIKQQEEQPRPDRAPSTTLVFKRQNEDKIIGIVNIRHHIKQDFLVNTAGHIGYSIAPSEQGKGLAKVQLAQALDFCRNLGLSEVLVTCATWNVASRKTILAQPHCRYEDQRLSPDGDTMERYWIQSAPDGHM</sequence>
<proteinExistence type="predicted"/>
<protein>
    <recommendedName>
        <fullName evidence="1">N-acetyltransferase domain-containing protein</fullName>
    </recommendedName>
</protein>
<dbReference type="AlphaFoldDB" id="A0A1Q8E5W2"/>
<dbReference type="PANTHER" id="PTHR39173:SF1">
    <property type="entry name" value="ACETYLTRANSFERASE"/>
    <property type="match status" value="1"/>
</dbReference>
<dbReference type="InterPro" id="IPR016181">
    <property type="entry name" value="Acyl_CoA_acyltransferase"/>
</dbReference>
<accession>A0A1Q8E5W2</accession>
<dbReference type="OrthoDB" id="9797989at2"/>
<feature type="domain" description="N-acetyltransferase" evidence="1">
    <location>
        <begin position="4"/>
        <end position="172"/>
    </location>
</feature>
<name>A0A1Q8E5W2_9STRE</name>
<reference evidence="3" key="1">
    <citation type="submission" date="2016-12" db="EMBL/GenBank/DDBJ databases">
        <authorList>
            <person name="Gulvik C.A."/>
        </authorList>
    </citation>
    <scope>NUCLEOTIDE SEQUENCE [LARGE SCALE GENOMIC DNA]</scope>
    <source>
        <strain evidence="3">NED12-00049-6B</strain>
    </source>
</reference>
<dbReference type="InterPro" id="IPR000182">
    <property type="entry name" value="GNAT_dom"/>
</dbReference>
<dbReference type="EMBL" id="MSJM01000008">
    <property type="protein sequence ID" value="OLF47158.1"/>
    <property type="molecule type" value="Genomic_DNA"/>
</dbReference>
<evidence type="ECO:0000313" key="3">
    <source>
        <dbReference type="Proteomes" id="UP000186890"/>
    </source>
</evidence>
<dbReference type="CDD" id="cd04301">
    <property type="entry name" value="NAT_SF"/>
    <property type="match status" value="1"/>
</dbReference>
<dbReference type="GO" id="GO:0016747">
    <property type="term" value="F:acyltransferase activity, transferring groups other than amino-acyl groups"/>
    <property type="evidence" value="ECO:0007669"/>
    <property type="project" value="InterPro"/>
</dbReference>
<dbReference type="SUPFAM" id="SSF55729">
    <property type="entry name" value="Acyl-CoA N-acyltransferases (Nat)"/>
    <property type="match status" value="1"/>
</dbReference>
<evidence type="ECO:0000259" key="1">
    <source>
        <dbReference type="PROSITE" id="PS51186"/>
    </source>
</evidence>
<organism evidence="2 3">
    <name type="scientific">Streptococcus cuniculi</name>
    <dbReference type="NCBI Taxonomy" id="1432788"/>
    <lineage>
        <taxon>Bacteria</taxon>
        <taxon>Bacillati</taxon>
        <taxon>Bacillota</taxon>
        <taxon>Bacilli</taxon>
        <taxon>Lactobacillales</taxon>
        <taxon>Streptococcaceae</taxon>
        <taxon>Streptococcus</taxon>
    </lineage>
</organism>
<dbReference type="PANTHER" id="PTHR39173">
    <property type="entry name" value="ACETYLTRANSFERASE"/>
    <property type="match status" value="1"/>
</dbReference>
<dbReference type="PROSITE" id="PS51186">
    <property type="entry name" value="GNAT"/>
    <property type="match status" value="1"/>
</dbReference>
<gene>
    <name evidence="2" type="ORF">BU202_08735</name>
</gene>
<evidence type="ECO:0000313" key="2">
    <source>
        <dbReference type="EMBL" id="OLF47158.1"/>
    </source>
</evidence>
<comment type="caution">
    <text evidence="2">The sequence shown here is derived from an EMBL/GenBank/DDBJ whole genome shotgun (WGS) entry which is preliminary data.</text>
</comment>
<dbReference type="Gene3D" id="3.40.630.30">
    <property type="match status" value="1"/>
</dbReference>
<dbReference type="Proteomes" id="UP000186890">
    <property type="component" value="Unassembled WGS sequence"/>
</dbReference>
<keyword evidence="3" id="KW-1185">Reference proteome</keyword>